<evidence type="ECO:0000313" key="1">
    <source>
        <dbReference type="EMBL" id="TXE25900.1"/>
    </source>
</evidence>
<organism evidence="1 2">
    <name type="scientific">Serratia ureilytica</name>
    <dbReference type="NCBI Taxonomy" id="300181"/>
    <lineage>
        <taxon>Bacteria</taxon>
        <taxon>Pseudomonadati</taxon>
        <taxon>Pseudomonadota</taxon>
        <taxon>Gammaproteobacteria</taxon>
        <taxon>Enterobacterales</taxon>
        <taxon>Yersiniaceae</taxon>
        <taxon>Serratia</taxon>
    </lineage>
</organism>
<protein>
    <submittedName>
        <fullName evidence="1">Uncharacterized protein</fullName>
    </submittedName>
</protein>
<dbReference type="RefSeq" id="WP_147838973.1">
    <property type="nucleotide sequence ID" value="NZ_VOUP01000016.1"/>
</dbReference>
<evidence type="ECO:0000313" key="2">
    <source>
        <dbReference type="Proteomes" id="UP000321307"/>
    </source>
</evidence>
<dbReference type="Proteomes" id="UP000321307">
    <property type="component" value="Unassembled WGS sequence"/>
</dbReference>
<accession>A0A9X9G0X0</accession>
<sequence length="116" mass="14004">MDKLCHIANTIFGRYQHPFCPRWDEMLNKIMSECEVTDLSEHTITFSTKRGQVCVWCANKWYSFGHLYRVNDKWVGAENERRPRFSTMQRLHRIHSSLWQEKLKTDHSRIMEKISD</sequence>
<comment type="caution">
    <text evidence="1">The sequence shown here is derived from an EMBL/GenBank/DDBJ whole genome shotgun (WGS) entry which is preliminary data.</text>
</comment>
<proteinExistence type="predicted"/>
<gene>
    <name evidence="1" type="ORF">FOT63_22095</name>
</gene>
<reference evidence="1 2" key="1">
    <citation type="submission" date="2019-07" db="EMBL/GenBank/DDBJ databases">
        <title>Serratia strains were isolated from fresh produce.</title>
        <authorList>
            <person name="Cho G.-S."/>
            <person name="Stein M."/>
            <person name="Lee W."/>
            <person name="Suh S.H."/>
            <person name="Franz C.M.A.P."/>
        </authorList>
    </citation>
    <scope>NUCLEOTIDE SEQUENCE [LARGE SCALE GENOMIC DNA]</scope>
    <source>
        <strain evidence="1 2">S17</strain>
    </source>
</reference>
<dbReference type="EMBL" id="VOUP01000016">
    <property type="protein sequence ID" value="TXE25900.1"/>
    <property type="molecule type" value="Genomic_DNA"/>
</dbReference>
<dbReference type="AlphaFoldDB" id="A0A9X9G0X0"/>
<name>A0A9X9G0X0_9GAMM</name>